<dbReference type="AlphaFoldDB" id="A0AAE0G9S4"/>
<reference evidence="1 2" key="1">
    <citation type="journal article" date="2015" name="Genome Biol. Evol.">
        <title>Comparative Genomics of a Bacterivorous Green Alga Reveals Evolutionary Causalities and Consequences of Phago-Mixotrophic Mode of Nutrition.</title>
        <authorList>
            <person name="Burns J.A."/>
            <person name="Paasch A."/>
            <person name="Narechania A."/>
            <person name="Kim E."/>
        </authorList>
    </citation>
    <scope>NUCLEOTIDE SEQUENCE [LARGE SCALE GENOMIC DNA]</scope>
    <source>
        <strain evidence="1 2">PLY_AMNH</strain>
    </source>
</reference>
<dbReference type="PROSITE" id="PS51257">
    <property type="entry name" value="PROKAR_LIPOPROTEIN"/>
    <property type="match status" value="1"/>
</dbReference>
<protein>
    <submittedName>
        <fullName evidence="1">Uncharacterized protein</fullName>
    </submittedName>
</protein>
<keyword evidence="2" id="KW-1185">Reference proteome</keyword>
<evidence type="ECO:0000313" key="2">
    <source>
        <dbReference type="Proteomes" id="UP001190700"/>
    </source>
</evidence>
<dbReference type="EMBL" id="LGRX02007965">
    <property type="protein sequence ID" value="KAK3274078.1"/>
    <property type="molecule type" value="Genomic_DNA"/>
</dbReference>
<proteinExistence type="predicted"/>
<sequence>MHPKDCKGPPPPGTCCVGSPPECWAFLGYLIIGCMCLSLSFEDDNDAIGIEDDNDDAAIGIEDDNDDDAIGIEDDNDDAISIEDDNIAIGIDDDNVTMHRHR</sequence>
<dbReference type="Proteomes" id="UP001190700">
    <property type="component" value="Unassembled WGS sequence"/>
</dbReference>
<gene>
    <name evidence="1" type="ORF">CYMTET_17723</name>
</gene>
<accession>A0AAE0G9S4</accession>
<evidence type="ECO:0000313" key="1">
    <source>
        <dbReference type="EMBL" id="KAK3274078.1"/>
    </source>
</evidence>
<organism evidence="1 2">
    <name type="scientific">Cymbomonas tetramitiformis</name>
    <dbReference type="NCBI Taxonomy" id="36881"/>
    <lineage>
        <taxon>Eukaryota</taxon>
        <taxon>Viridiplantae</taxon>
        <taxon>Chlorophyta</taxon>
        <taxon>Pyramimonadophyceae</taxon>
        <taxon>Pyramimonadales</taxon>
        <taxon>Pyramimonadaceae</taxon>
        <taxon>Cymbomonas</taxon>
    </lineage>
</organism>
<comment type="caution">
    <text evidence="1">The sequence shown here is derived from an EMBL/GenBank/DDBJ whole genome shotgun (WGS) entry which is preliminary data.</text>
</comment>
<name>A0AAE0G9S4_9CHLO</name>